<proteinExistence type="predicted"/>
<dbReference type="OrthoDB" id="7644647at2"/>
<gene>
    <name evidence="1" type="ORF">C8N42_10874</name>
</gene>
<protein>
    <submittedName>
        <fullName evidence="1">Uncharacterized protein</fullName>
    </submittedName>
</protein>
<dbReference type="RefSeq" id="WP_107816784.1">
    <property type="nucleotide sequence ID" value="NZ_QAOH01000008.1"/>
</dbReference>
<sequence length="188" mass="20631">MSAPMHGVGHNGGPSMEGGVSYRRFVWKKARKGLMGESLPIEVIRMRVRRAEELGLPYKSYASIRASTGRDVVGFLFSSNALRLVRLGDRLAPAYADKLARMKAERIVAAHHPLVPELIEEFEGIDRAGQAPRPYAQWGQQKAVLAKLLGPKLPRDGLVLISEAPFEAEWVEAGKLAGRIDGPLFFGS</sequence>
<dbReference type="EMBL" id="QAOH01000008">
    <property type="protein sequence ID" value="PTQ71300.1"/>
    <property type="molecule type" value="Genomic_DNA"/>
</dbReference>
<dbReference type="Proteomes" id="UP000244077">
    <property type="component" value="Unassembled WGS sequence"/>
</dbReference>
<comment type="caution">
    <text evidence="1">The sequence shown here is derived from an EMBL/GenBank/DDBJ whole genome shotgun (WGS) entry which is preliminary data.</text>
</comment>
<dbReference type="AlphaFoldDB" id="A0A2T5HIA7"/>
<organism evidence="1 2">
    <name type="scientific">Celeribacter persicus</name>
    <dbReference type="NCBI Taxonomy" id="1651082"/>
    <lineage>
        <taxon>Bacteria</taxon>
        <taxon>Pseudomonadati</taxon>
        <taxon>Pseudomonadota</taxon>
        <taxon>Alphaproteobacteria</taxon>
        <taxon>Rhodobacterales</taxon>
        <taxon>Roseobacteraceae</taxon>
        <taxon>Celeribacter</taxon>
    </lineage>
</organism>
<keyword evidence="2" id="KW-1185">Reference proteome</keyword>
<evidence type="ECO:0000313" key="2">
    <source>
        <dbReference type="Proteomes" id="UP000244077"/>
    </source>
</evidence>
<name>A0A2T5HIA7_9RHOB</name>
<evidence type="ECO:0000313" key="1">
    <source>
        <dbReference type="EMBL" id="PTQ71300.1"/>
    </source>
</evidence>
<reference evidence="1 2" key="1">
    <citation type="submission" date="2018-04" db="EMBL/GenBank/DDBJ databases">
        <title>Genomic Encyclopedia of Archaeal and Bacterial Type Strains, Phase II (KMG-II): from individual species to whole genera.</title>
        <authorList>
            <person name="Goeker M."/>
        </authorList>
    </citation>
    <scope>NUCLEOTIDE SEQUENCE [LARGE SCALE GENOMIC DNA]</scope>
    <source>
        <strain evidence="1 2">DSM 100434</strain>
    </source>
</reference>
<accession>A0A2T5HIA7</accession>